<comment type="function">
    <text evidence="8">Component of the Mediator complex, a coactivator involved in the regulated transcription of nearly all RNA polymerase II-dependent genes. Mediator functions as a bridge to convey information from gene-specific regulatory proteins to the basal RNA polymerase II transcription machinery. Mediator is recruited to promoters by direct interactions with regulatory proteins and serves as a scaffold for the assembly of a functional preinitiation complex with RNA polymerase II and the general transcription factors.</text>
</comment>
<dbReference type="GO" id="GO:0006357">
    <property type="term" value="P:regulation of transcription by RNA polymerase II"/>
    <property type="evidence" value="ECO:0007669"/>
    <property type="project" value="TreeGrafter"/>
</dbReference>
<keyword evidence="6 8" id="KW-0804">Transcription</keyword>
<evidence type="ECO:0000256" key="8">
    <source>
        <dbReference type="RuleBase" id="RU366036"/>
    </source>
</evidence>
<dbReference type="InterPro" id="IPR037212">
    <property type="entry name" value="Med7/Med21-like"/>
</dbReference>
<sequence>MDRLTQLQDAIDSASVPMARMFTNSIYYVHEKSNMVQLDPDIPVLNPKVQADPPEVFQANLQELVTDLVKQAKEIDTLIEGLPGIERTEAEQNLQENASPIP</sequence>
<comment type="similarity">
    <text evidence="2 8">Belongs to the Mediator complex subunit 21 family.</text>
</comment>
<dbReference type="Pfam" id="PF11221">
    <property type="entry name" value="Med21"/>
    <property type="match status" value="1"/>
</dbReference>
<dbReference type="EMBL" id="MCGT01000026">
    <property type="protein sequence ID" value="ORX49445.1"/>
    <property type="molecule type" value="Genomic_DNA"/>
</dbReference>
<evidence type="ECO:0000313" key="10">
    <source>
        <dbReference type="Proteomes" id="UP000242146"/>
    </source>
</evidence>
<evidence type="ECO:0000256" key="6">
    <source>
        <dbReference type="ARBA" id="ARBA00023163"/>
    </source>
</evidence>
<dbReference type="SUPFAM" id="SSF140718">
    <property type="entry name" value="Mediator hinge subcomplex-like"/>
    <property type="match status" value="1"/>
</dbReference>
<organism evidence="9 10">
    <name type="scientific">Hesseltinella vesiculosa</name>
    <dbReference type="NCBI Taxonomy" id="101127"/>
    <lineage>
        <taxon>Eukaryota</taxon>
        <taxon>Fungi</taxon>
        <taxon>Fungi incertae sedis</taxon>
        <taxon>Mucoromycota</taxon>
        <taxon>Mucoromycotina</taxon>
        <taxon>Mucoromycetes</taxon>
        <taxon>Mucorales</taxon>
        <taxon>Cunninghamellaceae</taxon>
        <taxon>Hesseltinella</taxon>
    </lineage>
</organism>
<dbReference type="OrthoDB" id="526653at2759"/>
<comment type="subunit">
    <text evidence="8">Component of the Mediator complex.</text>
</comment>
<evidence type="ECO:0000256" key="7">
    <source>
        <dbReference type="ARBA" id="ARBA00023242"/>
    </source>
</evidence>
<comment type="subcellular location">
    <subcellularLocation>
        <location evidence="1 8">Nucleus</location>
    </subcellularLocation>
</comment>
<evidence type="ECO:0000313" key="9">
    <source>
        <dbReference type="EMBL" id="ORX49445.1"/>
    </source>
</evidence>
<evidence type="ECO:0000256" key="1">
    <source>
        <dbReference type="ARBA" id="ARBA00004123"/>
    </source>
</evidence>
<evidence type="ECO:0000256" key="2">
    <source>
        <dbReference type="ARBA" id="ARBA00005770"/>
    </source>
</evidence>
<gene>
    <name evidence="9" type="ORF">DM01DRAFT_1376294</name>
</gene>
<comment type="caution">
    <text evidence="9">The sequence shown here is derived from an EMBL/GenBank/DDBJ whole genome shotgun (WGS) entry which is preliminary data.</text>
</comment>
<evidence type="ECO:0000256" key="5">
    <source>
        <dbReference type="ARBA" id="ARBA00023159"/>
    </source>
</evidence>
<dbReference type="InterPro" id="IPR021384">
    <property type="entry name" value="Mediator_Med21"/>
</dbReference>
<dbReference type="PANTHER" id="PTHR13381:SF0">
    <property type="entry name" value="MEDIATOR OF RNA POLYMERASE II TRANSCRIPTION SUBUNIT 21"/>
    <property type="match status" value="1"/>
</dbReference>
<dbReference type="AlphaFoldDB" id="A0A1X2GBZ7"/>
<proteinExistence type="inferred from homology"/>
<keyword evidence="5 8" id="KW-0010">Activator</keyword>
<keyword evidence="4 8" id="KW-0805">Transcription regulation</keyword>
<protein>
    <recommendedName>
        <fullName evidence="3 8">Mediator of RNA polymerase II transcription subunit 21</fullName>
    </recommendedName>
</protein>
<dbReference type="Proteomes" id="UP000242146">
    <property type="component" value="Unassembled WGS sequence"/>
</dbReference>
<evidence type="ECO:0000256" key="3">
    <source>
        <dbReference type="ARBA" id="ARBA00019691"/>
    </source>
</evidence>
<reference evidence="9 10" key="1">
    <citation type="submission" date="2016-07" db="EMBL/GenBank/DDBJ databases">
        <title>Pervasive Adenine N6-methylation of Active Genes in Fungi.</title>
        <authorList>
            <consortium name="DOE Joint Genome Institute"/>
            <person name="Mondo S.J."/>
            <person name="Dannebaum R.O."/>
            <person name="Kuo R.C."/>
            <person name="Labutti K."/>
            <person name="Haridas S."/>
            <person name="Kuo A."/>
            <person name="Salamov A."/>
            <person name="Ahrendt S.R."/>
            <person name="Lipzen A."/>
            <person name="Sullivan W."/>
            <person name="Andreopoulos W.B."/>
            <person name="Clum A."/>
            <person name="Lindquist E."/>
            <person name="Daum C."/>
            <person name="Ramamoorthy G.K."/>
            <person name="Gryganskyi A."/>
            <person name="Culley D."/>
            <person name="Magnuson J.K."/>
            <person name="James T.Y."/>
            <person name="O'Malley M.A."/>
            <person name="Stajich J.E."/>
            <person name="Spatafora J.W."/>
            <person name="Visel A."/>
            <person name="Grigoriev I.V."/>
        </authorList>
    </citation>
    <scope>NUCLEOTIDE SEQUENCE [LARGE SCALE GENOMIC DNA]</scope>
    <source>
        <strain evidence="9 10">NRRL 3301</strain>
    </source>
</reference>
<dbReference type="PANTHER" id="PTHR13381">
    <property type="entry name" value="RNA POLYMERASE II HOLOENZYME COMPONENT SRB7"/>
    <property type="match status" value="1"/>
</dbReference>
<accession>A0A1X2GBZ7</accession>
<dbReference type="Gene3D" id="6.10.280.10">
    <property type="entry name" value="Mediator complex, subunit Med21"/>
    <property type="match status" value="1"/>
</dbReference>
<evidence type="ECO:0000256" key="4">
    <source>
        <dbReference type="ARBA" id="ARBA00023015"/>
    </source>
</evidence>
<keyword evidence="10" id="KW-1185">Reference proteome</keyword>
<dbReference type="GO" id="GO:0016592">
    <property type="term" value="C:mediator complex"/>
    <property type="evidence" value="ECO:0007669"/>
    <property type="project" value="UniProtKB-UniRule"/>
</dbReference>
<dbReference type="STRING" id="101127.A0A1X2GBZ7"/>
<dbReference type="GO" id="GO:0003712">
    <property type="term" value="F:transcription coregulator activity"/>
    <property type="evidence" value="ECO:0007669"/>
    <property type="project" value="TreeGrafter"/>
</dbReference>
<name>A0A1X2GBZ7_9FUNG</name>
<keyword evidence="7 8" id="KW-0539">Nucleus</keyword>